<feature type="region of interest" description="Disordered" evidence="1">
    <location>
        <begin position="773"/>
        <end position="810"/>
    </location>
</feature>
<keyword evidence="2" id="KW-0472">Membrane</keyword>
<dbReference type="PANTHER" id="PTHR34700:SF4">
    <property type="entry name" value="PHAGE-LIKE ELEMENT PBSX PROTEIN XKDP"/>
    <property type="match status" value="1"/>
</dbReference>
<feature type="region of interest" description="Disordered" evidence="1">
    <location>
        <begin position="233"/>
        <end position="255"/>
    </location>
</feature>
<dbReference type="PANTHER" id="PTHR34700">
    <property type="entry name" value="POTASSIUM BINDING PROTEIN KBP"/>
    <property type="match status" value="1"/>
</dbReference>
<keyword evidence="2" id="KW-1133">Transmembrane helix</keyword>
<dbReference type="Gene3D" id="3.10.350.10">
    <property type="entry name" value="LysM domain"/>
    <property type="match status" value="2"/>
</dbReference>
<feature type="compositionally biased region" description="Pro residues" evidence="1">
    <location>
        <begin position="332"/>
        <end position="342"/>
    </location>
</feature>
<gene>
    <name evidence="4" type="ORF">OHU17_00635</name>
</gene>
<feature type="region of interest" description="Disordered" evidence="1">
    <location>
        <begin position="720"/>
        <end position="740"/>
    </location>
</feature>
<evidence type="ECO:0000256" key="2">
    <source>
        <dbReference type="SAM" id="Phobius"/>
    </source>
</evidence>
<feature type="compositionally biased region" description="Polar residues" evidence="1">
    <location>
        <begin position="780"/>
        <end position="791"/>
    </location>
</feature>
<dbReference type="InterPro" id="IPR052196">
    <property type="entry name" value="Bact_Kbp"/>
</dbReference>
<dbReference type="RefSeq" id="WP_328774877.1">
    <property type="nucleotide sequence ID" value="NZ_CP108057.1"/>
</dbReference>
<dbReference type="SMART" id="SM00257">
    <property type="entry name" value="LysM"/>
    <property type="match status" value="1"/>
</dbReference>
<protein>
    <submittedName>
        <fullName evidence="4">LysM peptidoglycan-binding domain-containing protein</fullName>
    </submittedName>
</protein>
<evidence type="ECO:0000256" key="1">
    <source>
        <dbReference type="SAM" id="MobiDB-lite"/>
    </source>
</evidence>
<evidence type="ECO:0000313" key="5">
    <source>
        <dbReference type="Proteomes" id="UP001432075"/>
    </source>
</evidence>
<dbReference type="Pfam" id="PF01476">
    <property type="entry name" value="LysM"/>
    <property type="match status" value="1"/>
</dbReference>
<dbReference type="InterPro" id="IPR036388">
    <property type="entry name" value="WH-like_DNA-bd_sf"/>
</dbReference>
<dbReference type="SMART" id="SM01043">
    <property type="entry name" value="BTAD"/>
    <property type="match status" value="1"/>
</dbReference>
<name>A0ABZ1RD92_9ACTN</name>
<dbReference type="InterPro" id="IPR005158">
    <property type="entry name" value="BTAD"/>
</dbReference>
<dbReference type="PROSITE" id="PS51782">
    <property type="entry name" value="LYSM"/>
    <property type="match status" value="1"/>
</dbReference>
<sequence length="1083" mass="111819">MFKPTTRKPLSGVRAAAPLLRALLSLAVLFALLGGLPVLLWWATSIVGPPGLAALSSLFTTDDSGQVFLLALAVAGWAGWALFAVSVLLEIPAQLRGRSAPQIRGLVGQRAAAALVGAVLLALPTGTALAAAPSPAQAATHTTTAAAAAVPGTGATRLTTATDTEQAAATHTVRDAKPAESLWSIAEARLGDGGRWEDIAALNEGNTMTDGMSFHADGPIQPGWILHLPADARPAPAASNREPQRSGTATRTTYTVKSGDSLAGIAEAQLGDADRYGEIFDLNKDRPMPGGGTFTDPDLIHPGQHLTLPADTSHPTPPQETKPDPGTDGSTTPPPATKPAPAPSVSATKPTPSATAKPSASAAASPSATAEAAQPAPSATALPAEETAGSRLNLALIAGIGTLLAASLAGALGVRRILQQRERKAGQTIAKDEEPTELEQLVGATSEPAGIELLDRVLRALAHHAATDSRDLPALRGARLDTSGVTLLLDEPADPGAPFTAGPTARTWTLDPAAQLLTAEQLADVQAPYPGLVTLGADADGLVLIDLMTCRVLLLDGTDEEVLEVARAVALELGTCAWTDYSEILTTGLGARLAGLLPQGRIRTMPHLPAVAADLGELMLEAHQSGEQVLPWLAVGAGDMEEEHVVQLADALAAGRTLDTAVVLPATAAARRCFPHAEVLNVAHGQNATVAVLETSVDLQRITDEQYRQYVHALQVSTQNPPAAAGPWANAEDHGQAAAGGASLTVHAVSDESLDPGNPFPALLAGSARHIPAPVEPAVSNGTADAGTTNDRGTEPDGAPATGQAAGSPVVVAPDPTPVSAQLSRQAATGEGAGVRIEVLGPLRITGRDSTAHSPRTTAIAALIHLRPGRSADALCQAMDPASPWSTRTLHSRLSELRSAIGLHSDGQPLLPRPKTGAGYAFHPAITSDWAQFQALSSRGLAAGPRAGTEDLEAAMALVRGKPFGGRTLPWADPIVQDMLSRITDTAHTLARWQTDGALPDLDAARRTVHKGLEVEETSEVLYRDLLSIEWAAGNDAAIRRTLARIQQMARTYDITLEDATEDTITLVLSGKPAPSETNTVPV</sequence>
<dbReference type="CDD" id="cd00118">
    <property type="entry name" value="LysM"/>
    <property type="match status" value="2"/>
</dbReference>
<feature type="compositionally biased region" description="Low complexity" evidence="1">
    <location>
        <begin position="343"/>
        <end position="384"/>
    </location>
</feature>
<feature type="compositionally biased region" description="Low complexity" evidence="1">
    <location>
        <begin position="720"/>
        <end position="730"/>
    </location>
</feature>
<reference evidence="4" key="1">
    <citation type="submission" date="2022-10" db="EMBL/GenBank/DDBJ databases">
        <title>The complete genomes of actinobacterial strains from the NBC collection.</title>
        <authorList>
            <person name="Joergensen T.S."/>
            <person name="Alvarez Arevalo M."/>
            <person name="Sterndorff E.B."/>
            <person name="Faurdal D."/>
            <person name="Vuksanovic O."/>
            <person name="Mourched A.-S."/>
            <person name="Charusanti P."/>
            <person name="Shaw S."/>
            <person name="Blin K."/>
            <person name="Weber T."/>
        </authorList>
    </citation>
    <scope>NUCLEOTIDE SEQUENCE</scope>
    <source>
        <strain evidence="4">NBC_00283</strain>
    </source>
</reference>
<dbReference type="InterPro" id="IPR036779">
    <property type="entry name" value="LysM_dom_sf"/>
</dbReference>
<feature type="compositionally biased region" description="Polar residues" evidence="1">
    <location>
        <begin position="245"/>
        <end position="255"/>
    </location>
</feature>
<feature type="transmembrane region" description="Helical" evidence="2">
    <location>
        <begin position="67"/>
        <end position="91"/>
    </location>
</feature>
<feature type="transmembrane region" description="Helical" evidence="2">
    <location>
        <begin position="20"/>
        <end position="47"/>
    </location>
</feature>
<evidence type="ECO:0000259" key="3">
    <source>
        <dbReference type="PROSITE" id="PS51782"/>
    </source>
</evidence>
<dbReference type="EMBL" id="CP108057">
    <property type="protein sequence ID" value="WUO44439.1"/>
    <property type="molecule type" value="Genomic_DNA"/>
</dbReference>
<dbReference type="Gene3D" id="1.10.10.10">
    <property type="entry name" value="Winged helix-like DNA-binding domain superfamily/Winged helix DNA-binding domain"/>
    <property type="match status" value="1"/>
</dbReference>
<feature type="region of interest" description="Disordered" evidence="1">
    <location>
        <begin position="281"/>
        <end position="384"/>
    </location>
</feature>
<organism evidence="4 5">
    <name type="scientific">Streptomyces goshikiensis</name>
    <dbReference type="NCBI Taxonomy" id="1942"/>
    <lineage>
        <taxon>Bacteria</taxon>
        <taxon>Bacillati</taxon>
        <taxon>Actinomycetota</taxon>
        <taxon>Actinomycetes</taxon>
        <taxon>Kitasatosporales</taxon>
        <taxon>Streptomycetaceae</taxon>
        <taxon>Streptomyces</taxon>
    </lineage>
</organism>
<feature type="transmembrane region" description="Helical" evidence="2">
    <location>
        <begin position="112"/>
        <end position="132"/>
    </location>
</feature>
<dbReference type="Proteomes" id="UP001432075">
    <property type="component" value="Chromosome"/>
</dbReference>
<accession>A0ABZ1RD92</accession>
<feature type="domain" description="LysM" evidence="3">
    <location>
        <begin position="252"/>
        <end position="308"/>
    </location>
</feature>
<keyword evidence="2" id="KW-0812">Transmembrane</keyword>
<proteinExistence type="predicted"/>
<dbReference type="InterPro" id="IPR018392">
    <property type="entry name" value="LysM"/>
</dbReference>
<keyword evidence="5" id="KW-1185">Reference proteome</keyword>
<evidence type="ECO:0000313" key="4">
    <source>
        <dbReference type="EMBL" id="WUO44439.1"/>
    </source>
</evidence>